<dbReference type="SUPFAM" id="SSF56317">
    <property type="entry name" value="Carbon-nitrogen hydrolase"/>
    <property type="match status" value="1"/>
</dbReference>
<accession>H5S9F0</accession>
<keyword evidence="3" id="KW-0449">Lipoprotein</keyword>
<gene>
    <name evidence="3" type="ORF">HGMM_F03C01C27</name>
</gene>
<keyword evidence="1" id="KW-0378">Hydrolase</keyword>
<dbReference type="AlphaFoldDB" id="H5S9F0"/>
<dbReference type="PROSITE" id="PS50263">
    <property type="entry name" value="CN_HYDROLASE"/>
    <property type="match status" value="1"/>
</dbReference>
<dbReference type="Gene3D" id="3.60.110.10">
    <property type="entry name" value="Carbon-nitrogen hydrolase"/>
    <property type="match status" value="1"/>
</dbReference>
<feature type="domain" description="CN hydrolase" evidence="2">
    <location>
        <begin position="3"/>
        <end position="252"/>
    </location>
</feature>
<name>H5S9F0_9BACT</name>
<dbReference type="GO" id="GO:0033388">
    <property type="term" value="P:putrescine biosynthetic process from arginine"/>
    <property type="evidence" value="ECO:0007669"/>
    <property type="project" value="TreeGrafter"/>
</dbReference>
<sequence>MRFRIALAQIRPSLGDVARNLALHLETIARAAEQGAEVIVFPELSLTGYYLEDLVPDVALEPARSEVVAALREASLRHRLDIAFGCIEVGEDFRFFNAAVYVSRGEIVHVHRKLYLPTYGMFDEGRYLAPGDTLRAFDTQWGRMGMLICEDMWHPSSVYLLAQDGAQILLCLSAGPGRGVRGEGKLGSIEAWETITRSAAQAYMIYVVYVNRVGFEDGAVFAGGSVIVDPFGRPSASAPTLDEALLVGEVDVGEIRRARLFYPLLRDERLDLVLRELKRIYARRHRLAPSDEGS</sequence>
<dbReference type="Pfam" id="PF00795">
    <property type="entry name" value="CN_hydrolase"/>
    <property type="match status" value="1"/>
</dbReference>
<dbReference type="CDD" id="cd07586">
    <property type="entry name" value="nitrilase_8"/>
    <property type="match status" value="1"/>
</dbReference>
<dbReference type="GO" id="GO:0016746">
    <property type="term" value="F:acyltransferase activity"/>
    <property type="evidence" value="ECO:0007669"/>
    <property type="project" value="UniProtKB-KW"/>
</dbReference>
<reference evidence="3" key="1">
    <citation type="journal article" date="2005" name="Environ. Microbiol.">
        <title>Genetic and functional properties of uncultivated thermophilic crenarchaeotes from a subsurface gold mine as revealed by analysis of genome fragments.</title>
        <authorList>
            <person name="Nunoura T."/>
            <person name="Hirayama H."/>
            <person name="Takami H."/>
            <person name="Oida H."/>
            <person name="Nishi S."/>
            <person name="Shimamura S."/>
            <person name="Suzuki Y."/>
            <person name="Inagaki F."/>
            <person name="Takai K."/>
            <person name="Nealson K.H."/>
            <person name="Horikoshi K."/>
        </authorList>
    </citation>
    <scope>NUCLEOTIDE SEQUENCE</scope>
</reference>
<evidence type="ECO:0000259" key="2">
    <source>
        <dbReference type="PROSITE" id="PS50263"/>
    </source>
</evidence>
<evidence type="ECO:0000256" key="1">
    <source>
        <dbReference type="ARBA" id="ARBA00022801"/>
    </source>
</evidence>
<protein>
    <submittedName>
        <fullName evidence="3">Nitrilase/cyanide hydratase and apolipoprotein N-acyltransferase</fullName>
    </submittedName>
</protein>
<keyword evidence="3" id="KW-0012">Acyltransferase</keyword>
<dbReference type="EMBL" id="AP011639">
    <property type="protein sequence ID" value="BAL52786.1"/>
    <property type="molecule type" value="Genomic_DNA"/>
</dbReference>
<reference evidence="3" key="2">
    <citation type="journal article" date="2012" name="PLoS ONE">
        <title>A Deeply Branching Thermophilic Bacterium with an Ancient Acetyl-CoA Pathway Dominates a Subsurface Ecosystem.</title>
        <authorList>
            <person name="Takami H."/>
            <person name="Noguchi H."/>
            <person name="Takaki Y."/>
            <person name="Uchiyama I."/>
            <person name="Toyoda A."/>
            <person name="Nishi S."/>
            <person name="Chee G.-J."/>
            <person name="Arai W."/>
            <person name="Nunoura T."/>
            <person name="Itoh T."/>
            <person name="Hattori M."/>
            <person name="Takai K."/>
        </authorList>
    </citation>
    <scope>NUCLEOTIDE SEQUENCE</scope>
</reference>
<dbReference type="PANTHER" id="PTHR43674">
    <property type="entry name" value="NITRILASE C965.09-RELATED"/>
    <property type="match status" value="1"/>
</dbReference>
<proteinExistence type="predicted"/>
<dbReference type="GO" id="GO:0050126">
    <property type="term" value="F:N-carbamoylputrescine amidase activity"/>
    <property type="evidence" value="ECO:0007669"/>
    <property type="project" value="TreeGrafter"/>
</dbReference>
<evidence type="ECO:0000313" key="3">
    <source>
        <dbReference type="EMBL" id="BAL52786.1"/>
    </source>
</evidence>
<dbReference type="InterPro" id="IPR050345">
    <property type="entry name" value="Aliph_Amidase/BUP"/>
</dbReference>
<keyword evidence="3" id="KW-0808">Transferase</keyword>
<dbReference type="InterPro" id="IPR003010">
    <property type="entry name" value="C-N_Hydrolase"/>
</dbReference>
<organism evidence="3">
    <name type="scientific">uncultured Acidobacteriota bacterium</name>
    <dbReference type="NCBI Taxonomy" id="171953"/>
    <lineage>
        <taxon>Bacteria</taxon>
        <taxon>Pseudomonadati</taxon>
        <taxon>Acidobacteriota</taxon>
        <taxon>environmental samples</taxon>
    </lineage>
</organism>
<dbReference type="PANTHER" id="PTHR43674:SF2">
    <property type="entry name" value="BETA-UREIDOPROPIONASE"/>
    <property type="match status" value="1"/>
</dbReference>
<dbReference type="InterPro" id="IPR036526">
    <property type="entry name" value="C-N_Hydrolase_sf"/>
</dbReference>